<dbReference type="EMBL" id="CP137852">
    <property type="protein sequence ID" value="WPB86996.1"/>
    <property type="molecule type" value="Genomic_DNA"/>
</dbReference>
<evidence type="ECO:0000256" key="1">
    <source>
        <dbReference type="ARBA" id="ARBA00001933"/>
    </source>
</evidence>
<dbReference type="PANTHER" id="PTHR48097">
    <property type="entry name" value="L-THREONINE ALDOLASE-RELATED"/>
    <property type="match status" value="1"/>
</dbReference>
<comment type="similarity">
    <text evidence="2">Belongs to the threonine aldolase family.</text>
</comment>
<dbReference type="Proteomes" id="UP001305521">
    <property type="component" value="Chromosome"/>
</dbReference>
<dbReference type="InterPro" id="IPR023603">
    <property type="entry name" value="Low_specificity_L-TA-like"/>
</dbReference>
<dbReference type="InterPro" id="IPR015421">
    <property type="entry name" value="PyrdxlP-dep_Trfase_major"/>
</dbReference>
<dbReference type="PIRSF" id="PIRSF017617">
    <property type="entry name" value="Thr_aldolase"/>
    <property type="match status" value="1"/>
</dbReference>
<evidence type="ECO:0000256" key="5">
    <source>
        <dbReference type="SAM" id="MobiDB-lite"/>
    </source>
</evidence>
<dbReference type="Gene3D" id="3.40.640.10">
    <property type="entry name" value="Type I PLP-dependent aspartate aminotransferase-like (Major domain)"/>
    <property type="match status" value="1"/>
</dbReference>
<comment type="cofactor">
    <cofactor evidence="1">
        <name>pyridoxal 5'-phosphate</name>
        <dbReference type="ChEBI" id="CHEBI:597326"/>
    </cofactor>
</comment>
<dbReference type="InterPro" id="IPR015424">
    <property type="entry name" value="PyrdxlP-dep_Trfase"/>
</dbReference>
<dbReference type="RefSeq" id="WP_318650953.1">
    <property type="nucleotide sequence ID" value="NZ_CP137852.1"/>
</dbReference>
<reference evidence="7 8" key="1">
    <citation type="submission" date="2023-11" db="EMBL/GenBank/DDBJ databases">
        <title>Arctic aerobic anoxygenic photoheterotroph Sediminicoccus rosea KRV36 adapts its photosynthesis to long days of polar summer.</title>
        <authorList>
            <person name="Tomasch J."/>
            <person name="Kopejtka K."/>
            <person name="Bily T."/>
            <person name="Gardiner A.T."/>
            <person name="Gardian Z."/>
            <person name="Shivaramu S."/>
            <person name="Koblizek M."/>
            <person name="Engelhardt F."/>
            <person name="Kaftan D."/>
        </authorList>
    </citation>
    <scope>NUCLEOTIDE SEQUENCE [LARGE SCALE GENOMIC DNA]</scope>
    <source>
        <strain evidence="7 8">R-30</strain>
    </source>
</reference>
<keyword evidence="4" id="KW-0663">Pyridoxal phosphate</keyword>
<feature type="domain" description="Aromatic amino acid beta-eliminating lyase/threonine aldolase" evidence="6">
    <location>
        <begin position="29"/>
        <end position="311"/>
    </location>
</feature>
<keyword evidence="8" id="KW-1185">Reference proteome</keyword>
<evidence type="ECO:0000256" key="2">
    <source>
        <dbReference type="ARBA" id="ARBA00006966"/>
    </source>
</evidence>
<dbReference type="InterPro" id="IPR001597">
    <property type="entry name" value="ArAA_b-elim_lyase/Thr_aldolase"/>
</dbReference>
<dbReference type="NCBIfam" id="NF041359">
    <property type="entry name" value="GntG_guanitoxin"/>
    <property type="match status" value="1"/>
</dbReference>
<dbReference type="Pfam" id="PF01212">
    <property type="entry name" value="Beta_elim_lyase"/>
    <property type="match status" value="1"/>
</dbReference>
<name>A0ABZ0PNE2_9PROT</name>
<accession>A0ABZ0PNE2</accession>
<evidence type="ECO:0000313" key="7">
    <source>
        <dbReference type="EMBL" id="WPB86996.1"/>
    </source>
</evidence>
<feature type="region of interest" description="Disordered" evidence="5">
    <location>
        <begin position="1"/>
        <end position="38"/>
    </location>
</feature>
<dbReference type="PANTHER" id="PTHR48097:SF9">
    <property type="entry name" value="L-THREONINE ALDOLASE"/>
    <property type="match status" value="1"/>
</dbReference>
<evidence type="ECO:0000259" key="6">
    <source>
        <dbReference type="Pfam" id="PF01212"/>
    </source>
</evidence>
<dbReference type="InterPro" id="IPR015422">
    <property type="entry name" value="PyrdxlP-dep_Trfase_small"/>
</dbReference>
<dbReference type="SUPFAM" id="SSF53383">
    <property type="entry name" value="PLP-dependent transferases"/>
    <property type="match status" value="1"/>
</dbReference>
<organism evidence="7 8">
    <name type="scientific">Sediminicoccus rosea</name>
    <dbReference type="NCBI Taxonomy" id="1225128"/>
    <lineage>
        <taxon>Bacteria</taxon>
        <taxon>Pseudomonadati</taxon>
        <taxon>Pseudomonadota</taxon>
        <taxon>Alphaproteobacteria</taxon>
        <taxon>Acetobacterales</taxon>
        <taxon>Roseomonadaceae</taxon>
        <taxon>Sediminicoccus</taxon>
    </lineage>
</organism>
<comment type="subunit">
    <text evidence="3">Homotetramer.</text>
</comment>
<proteinExistence type="inferred from homology"/>
<evidence type="ECO:0000256" key="4">
    <source>
        <dbReference type="ARBA" id="ARBA00022898"/>
    </source>
</evidence>
<gene>
    <name evidence="7" type="ORF">R9Z33_08990</name>
</gene>
<evidence type="ECO:0000313" key="8">
    <source>
        <dbReference type="Proteomes" id="UP001305521"/>
    </source>
</evidence>
<evidence type="ECO:0000256" key="3">
    <source>
        <dbReference type="ARBA" id="ARBA00011881"/>
    </source>
</evidence>
<sequence length="364" mass="38858">MVQAPSFARSTSFAPARPPAGAPPVRINLYSDTQTRPTPAMKDAMMRAEMGDEQHGDDPTVHLLCDRMAALMGKEAAMFLPSGTMCNVIAILTHCQKGDEVLAHETSHILHSEGGTHAALTGVQILPLKGERGLFTADDVRAAIRPRTRYAPPQKLLEVEQTANIGGGVVWPLEQLKAVTAVAREQGWNTHMDGARLMNACVAAGIAPAEMVADFDSVWLDFTKGLGAPLGAVLCGSAEFIGQAWRWKQRLGGSMRQAGMVAAGCIHSLDHHVERLAEDHANAKALARGLRQIEGVVVEEPDTNLVFFDIKGTGVSVEELQKRLMAQGIMVSGLGGRVRACTHLDVTAAMIPEAVSAIREALAA</sequence>
<protein>
    <submittedName>
        <fullName evidence="7">Threonine aldolase family protein</fullName>
    </submittedName>
</protein>
<dbReference type="Gene3D" id="3.90.1150.10">
    <property type="entry name" value="Aspartate Aminotransferase, domain 1"/>
    <property type="match status" value="1"/>
</dbReference>